<dbReference type="GeneID" id="13796966"/>
<protein>
    <submittedName>
        <fullName evidence="1">Uncharacterized protein</fullName>
    </submittedName>
</protein>
<sequence length="61" mass="6838">MARDILNEKAHEQSYLISELESLGLTSVQVNEFNDNKELHGLVKSIKDAFLAEYRKGSSLG</sequence>
<dbReference type="Proteomes" id="UP000008037">
    <property type="component" value="Chromosome"/>
</dbReference>
<gene>
    <name evidence="1" type="ordered locus">Ngar_c31560</name>
</gene>
<dbReference type="InParanoid" id="K0IM77"/>
<keyword evidence="2" id="KW-1185">Reference proteome</keyword>
<dbReference type="STRING" id="1237085.Ngar_c31560"/>
<name>K0IM77_NITGG</name>
<dbReference type="KEGG" id="nga:Ngar_c31560"/>
<evidence type="ECO:0000313" key="1">
    <source>
        <dbReference type="EMBL" id="AFU60072.1"/>
    </source>
</evidence>
<accession>K0IM77</accession>
<dbReference type="HOGENOM" id="CLU_2911657_0_0_2"/>
<reference evidence="1 2" key="1">
    <citation type="journal article" date="2012" name="Environ. Microbiol.">
        <title>The genome of the ammonia-oxidizing Candidatus Nitrososphaera gargensis: insights into metabolic versatility and environmental adaptations.</title>
        <authorList>
            <person name="Spang A."/>
            <person name="Poehlein A."/>
            <person name="Offre P."/>
            <person name="Zumbragel S."/>
            <person name="Haider S."/>
            <person name="Rychlik N."/>
            <person name="Nowka B."/>
            <person name="Schmeisser C."/>
            <person name="Lebedeva E.V."/>
            <person name="Rattei T."/>
            <person name="Bohm C."/>
            <person name="Schmid M."/>
            <person name="Galushko A."/>
            <person name="Hatzenpichler R."/>
            <person name="Weinmaier T."/>
            <person name="Daniel R."/>
            <person name="Schleper C."/>
            <person name="Spieck E."/>
            <person name="Streit W."/>
            <person name="Wagner M."/>
        </authorList>
    </citation>
    <scope>NUCLEOTIDE SEQUENCE [LARGE SCALE GENOMIC DNA]</scope>
    <source>
        <strain evidence="2">Ga9.2</strain>
    </source>
</reference>
<dbReference type="EMBL" id="CP002408">
    <property type="protein sequence ID" value="AFU60072.1"/>
    <property type="molecule type" value="Genomic_DNA"/>
</dbReference>
<dbReference type="RefSeq" id="WP_015020605.1">
    <property type="nucleotide sequence ID" value="NC_018719.1"/>
</dbReference>
<proteinExistence type="predicted"/>
<evidence type="ECO:0000313" key="2">
    <source>
        <dbReference type="Proteomes" id="UP000008037"/>
    </source>
</evidence>
<dbReference type="AlphaFoldDB" id="K0IM77"/>
<dbReference type="BioCyc" id="CNIT1237085:G1324-3156-MONOMER"/>
<organism evidence="1 2">
    <name type="scientific">Nitrososphaera gargensis (strain Ga9.2)</name>
    <dbReference type="NCBI Taxonomy" id="1237085"/>
    <lineage>
        <taxon>Archaea</taxon>
        <taxon>Nitrososphaerota</taxon>
        <taxon>Nitrososphaeria</taxon>
        <taxon>Nitrososphaerales</taxon>
        <taxon>Nitrososphaeraceae</taxon>
        <taxon>Nitrososphaera</taxon>
    </lineage>
</organism>